<evidence type="ECO:0000313" key="2">
    <source>
        <dbReference type="Proteomes" id="UP001499930"/>
    </source>
</evidence>
<gene>
    <name evidence="1" type="ORF">GCM10017559_50870</name>
</gene>
<reference evidence="1 2" key="1">
    <citation type="journal article" date="2019" name="Int. J. Syst. Evol. Microbiol.">
        <title>The Global Catalogue of Microorganisms (GCM) 10K type strain sequencing project: providing services to taxonomists for standard genome sequencing and annotation.</title>
        <authorList>
            <consortium name="The Broad Institute Genomics Platform"/>
            <consortium name="The Broad Institute Genome Sequencing Center for Infectious Disease"/>
            <person name="Wu L."/>
            <person name="Ma J."/>
        </authorList>
    </citation>
    <scope>NUCLEOTIDE SEQUENCE [LARGE SCALE GENOMIC DNA]</scope>
    <source>
        <strain evidence="1 2">JCM 3106</strain>
    </source>
</reference>
<organism evidence="1 2">
    <name type="scientific">Streptosporangium longisporum</name>
    <dbReference type="NCBI Taxonomy" id="46187"/>
    <lineage>
        <taxon>Bacteria</taxon>
        <taxon>Bacillati</taxon>
        <taxon>Actinomycetota</taxon>
        <taxon>Actinomycetes</taxon>
        <taxon>Streptosporangiales</taxon>
        <taxon>Streptosporangiaceae</taxon>
        <taxon>Streptosporangium</taxon>
    </lineage>
</organism>
<dbReference type="RefSeq" id="WP_344899556.1">
    <property type="nucleotide sequence ID" value="NZ_BAAAWD010000014.1"/>
</dbReference>
<dbReference type="EMBL" id="BAAAWD010000014">
    <property type="protein sequence ID" value="GAA3020312.1"/>
    <property type="molecule type" value="Genomic_DNA"/>
</dbReference>
<dbReference type="Proteomes" id="UP001499930">
    <property type="component" value="Unassembled WGS sequence"/>
</dbReference>
<keyword evidence="2" id="KW-1185">Reference proteome</keyword>
<evidence type="ECO:0000313" key="1">
    <source>
        <dbReference type="EMBL" id="GAA3020312.1"/>
    </source>
</evidence>
<sequence>MSTEYHLPHNYTTARPEQLPAFPKALGVSDHWTPSAITLAAGKKPGTLTLTSAPPYDSSQHQSFGIGVGTFQFDMATRTSKGWGGGMVRYLQSGRPCVWKPEEPKEGSFHLALEISAEDAAAVRASEREHIEDFQLAWDRSFGLVSGLLPTCSADSTQGAIKALVTRLIAMEAAYVIPADPDEPGNWGPHILKVYKALCAHSYKRDDKGHHSPIRYEFTVHEKTITLRFAFGPRHPSTEFVIPGEISPVFTAASHEEYVQAKQAAASRPPAAADARLDVGTVVVWSDAARDGRLFEDYPLGLSIAEQTIHAVPDPDPDSQRWVVDMPAINGRLHFEEGTVVAVNDTHTWVRIDFRDHEDDGSFTWATPKVAQLGLPDGHGYVCLRHHLLKPKT</sequence>
<proteinExistence type="predicted"/>
<protein>
    <submittedName>
        <fullName evidence="1">Uncharacterized protein</fullName>
    </submittedName>
</protein>
<comment type="caution">
    <text evidence="1">The sequence shown here is derived from an EMBL/GenBank/DDBJ whole genome shotgun (WGS) entry which is preliminary data.</text>
</comment>
<name>A0ABN3YB29_9ACTN</name>
<accession>A0ABN3YB29</accession>